<proteinExistence type="predicted"/>
<feature type="transmembrane region" description="Helical" evidence="1">
    <location>
        <begin position="12"/>
        <end position="31"/>
    </location>
</feature>
<dbReference type="AlphaFoldDB" id="A0A7X3MIC4"/>
<gene>
    <name evidence="2" type="ORF">GN277_15835</name>
</gene>
<feature type="transmembrane region" description="Helical" evidence="1">
    <location>
        <begin position="376"/>
        <end position="400"/>
    </location>
</feature>
<feature type="transmembrane region" description="Helical" evidence="1">
    <location>
        <begin position="37"/>
        <end position="57"/>
    </location>
</feature>
<comment type="caution">
    <text evidence="2">The sequence shown here is derived from an EMBL/GenBank/DDBJ whole genome shotgun (WGS) entry which is preliminary data.</text>
</comment>
<feature type="transmembrane region" description="Helical" evidence="1">
    <location>
        <begin position="127"/>
        <end position="148"/>
    </location>
</feature>
<feature type="transmembrane region" description="Helical" evidence="1">
    <location>
        <begin position="64"/>
        <end position="82"/>
    </location>
</feature>
<organism evidence="2 3">
    <name type="scientific">Sporofaciens musculi</name>
    <dbReference type="NCBI Taxonomy" id="2681861"/>
    <lineage>
        <taxon>Bacteria</taxon>
        <taxon>Bacillati</taxon>
        <taxon>Bacillota</taxon>
        <taxon>Clostridia</taxon>
        <taxon>Lachnospirales</taxon>
        <taxon>Lachnospiraceae</taxon>
        <taxon>Sporofaciens</taxon>
    </lineage>
</organism>
<keyword evidence="3" id="KW-1185">Reference proteome</keyword>
<evidence type="ECO:0000313" key="3">
    <source>
        <dbReference type="Proteomes" id="UP000460412"/>
    </source>
</evidence>
<keyword evidence="1" id="KW-0472">Membrane</keyword>
<dbReference type="Proteomes" id="UP000460412">
    <property type="component" value="Unassembled WGS sequence"/>
</dbReference>
<sequence length="427" mass="49810">MICKITVNKKKIFAFIFALSPILSLYKIPFLEMNMCFVTYWILMLYSVFMNCVKGVYKDNKAKSIIWIMTIIMFLYIIITYFRKSPEEIISDNTSNFFNIVSLLMFITFMALTFYDSEIQRYYINYVKDIAIIMSICVVLQYVLYYIFKFDFNNDRGFLLPMRSLVLDSQHYLDVSLMVYNGLFRPSALFLEPAHFAQYCSIGLACLLLEEEKRVNGKTILVSAGIIMTTSGIGVLTVIFLWLYIYLINMDTVSQKKMVETVGGILFVLVVFVILIFSSDFFIQTMNRLLPSQGGTAIKGRIWSIKYVMDLTGLDRVWGMGYKNIPMNYSTGYQIYMTAIVEMLYCQGIVGTILFVLLYMQMMLKAHLYKEKRCMMILVLIVPYILGTSFLQMMTIGQYIPFLYIRRNKEIEVNEERDEKDRKRGVA</sequence>
<evidence type="ECO:0000313" key="2">
    <source>
        <dbReference type="EMBL" id="MXP76802.1"/>
    </source>
</evidence>
<dbReference type="EMBL" id="WUQX01000001">
    <property type="protein sequence ID" value="MXP76802.1"/>
    <property type="molecule type" value="Genomic_DNA"/>
</dbReference>
<keyword evidence="1" id="KW-1133">Transmembrane helix</keyword>
<keyword evidence="1" id="KW-0812">Transmembrane</keyword>
<reference evidence="2 3" key="1">
    <citation type="submission" date="2019-12" db="EMBL/GenBank/DDBJ databases">
        <title>Sporaefaciens musculi gen. nov., sp. nov., a novel bacterium isolated from the caecum of an obese mouse.</title>
        <authorList>
            <person name="Rasmussen T.S."/>
            <person name="Streidl T."/>
            <person name="Hitch T.C.A."/>
            <person name="Wortmann E."/>
            <person name="Deptula P."/>
            <person name="Hansen M."/>
            <person name="Nielsen D.S."/>
            <person name="Clavel T."/>
            <person name="Vogensen F.K."/>
        </authorList>
    </citation>
    <scope>NUCLEOTIDE SEQUENCE [LARGE SCALE GENOMIC DNA]</scope>
    <source>
        <strain evidence="2 3">WCA-9-b2</strain>
    </source>
</reference>
<evidence type="ECO:0000256" key="1">
    <source>
        <dbReference type="SAM" id="Phobius"/>
    </source>
</evidence>
<feature type="transmembrane region" description="Helical" evidence="1">
    <location>
        <begin position="97"/>
        <end position="115"/>
    </location>
</feature>
<protein>
    <submittedName>
        <fullName evidence="2">Uncharacterized protein</fullName>
    </submittedName>
</protein>
<accession>A0A7X3MIC4</accession>
<feature type="transmembrane region" description="Helical" evidence="1">
    <location>
        <begin position="221"/>
        <end position="245"/>
    </location>
</feature>
<dbReference type="RefSeq" id="WP_159751855.1">
    <property type="nucleotide sequence ID" value="NZ_WUQX01000001.1"/>
</dbReference>
<name>A0A7X3MIC4_9FIRM</name>
<feature type="transmembrane region" description="Helical" evidence="1">
    <location>
        <begin position="344"/>
        <end position="364"/>
    </location>
</feature>
<feature type="transmembrane region" description="Helical" evidence="1">
    <location>
        <begin position="265"/>
        <end position="283"/>
    </location>
</feature>